<sequence length="389" mass="43560">MIRNSIITRSIVCFAVMAFLVCGVALHDSRAADSVETGMAKDVEAGLDTLIKAVRDKNGAVDAADFAPVLDFALASNTPDAQKEMPRKREQGYGIFMREEIQVPMEKLVRYCYDPAIPPSVLFPNSIRRGHWLAGSDILTKGAKLWEVLGGLEEPVVMRGVEYEEITPDEFSGSYYGYNLDRLLIVMPYKGHRMFVSVSRQQDTSSVGKKGAIVGKDTNWDYVYTNEDGATARGIGWMDTYMYDSSTVTVFFDKGPGSRTTQYTVFKWLKAGWANLNVVKRSHIISGTRRFLDGFRRIIEDSNLPPAEDIAQQMRHFESAPEAELVASLQPFCRKVELVAAKDDVLSRSEFQKLIKDAGYADHLNKDELINDLMKQFIKSRLGIVHVSG</sequence>
<organism evidence="2 3">
    <name type="scientific">Desulfovibrio subterraneus</name>
    <dbReference type="NCBI Taxonomy" id="2718620"/>
    <lineage>
        <taxon>Bacteria</taxon>
        <taxon>Pseudomonadati</taxon>
        <taxon>Thermodesulfobacteriota</taxon>
        <taxon>Desulfovibrionia</taxon>
        <taxon>Desulfovibrionales</taxon>
        <taxon>Desulfovibrionaceae</taxon>
        <taxon>Desulfovibrio</taxon>
    </lineage>
</organism>
<evidence type="ECO:0000313" key="3">
    <source>
        <dbReference type="Proteomes" id="UP000503840"/>
    </source>
</evidence>
<gene>
    <name evidence="2" type="ORF">DSM101010T_24460</name>
</gene>
<reference evidence="2 3" key="1">
    <citation type="submission" date="2020-05" db="EMBL/GenBank/DDBJ databases">
        <title>Draft genome sequence of Desulfovibrio sp. strain HN2T.</title>
        <authorList>
            <person name="Ueno A."/>
            <person name="Tamazawa S."/>
            <person name="Tamamura S."/>
            <person name="Murakami T."/>
            <person name="Kiyama T."/>
            <person name="Inomata H."/>
            <person name="Amano Y."/>
            <person name="Miyakawa K."/>
            <person name="Tamaki H."/>
            <person name="Naganuma T."/>
            <person name="Kaneko K."/>
        </authorList>
    </citation>
    <scope>NUCLEOTIDE SEQUENCE [LARGE SCALE GENOMIC DNA]</scope>
    <source>
        <strain evidence="2 3">HN2</strain>
    </source>
</reference>
<dbReference type="EMBL" id="BLVO01000013">
    <property type="protein sequence ID" value="GFM34081.1"/>
    <property type="molecule type" value="Genomic_DNA"/>
</dbReference>
<name>A0A7J0BLE5_9BACT</name>
<feature type="signal peptide" evidence="1">
    <location>
        <begin position="1"/>
        <end position="27"/>
    </location>
</feature>
<dbReference type="Proteomes" id="UP000503840">
    <property type="component" value="Unassembled WGS sequence"/>
</dbReference>
<dbReference type="AlphaFoldDB" id="A0A7J0BLE5"/>
<feature type="chain" id="PRO_5029818940" evidence="1">
    <location>
        <begin position="28"/>
        <end position="389"/>
    </location>
</feature>
<protein>
    <submittedName>
        <fullName evidence="2">Uncharacterized protein</fullName>
    </submittedName>
</protein>
<evidence type="ECO:0000256" key="1">
    <source>
        <dbReference type="SAM" id="SignalP"/>
    </source>
</evidence>
<accession>A0A7J0BLE5</accession>
<keyword evidence="1" id="KW-0732">Signal</keyword>
<evidence type="ECO:0000313" key="2">
    <source>
        <dbReference type="EMBL" id="GFM34081.1"/>
    </source>
</evidence>
<comment type="caution">
    <text evidence="2">The sequence shown here is derived from an EMBL/GenBank/DDBJ whole genome shotgun (WGS) entry which is preliminary data.</text>
</comment>
<keyword evidence="3" id="KW-1185">Reference proteome</keyword>
<proteinExistence type="predicted"/>
<dbReference type="RefSeq" id="WP_174405707.1">
    <property type="nucleotide sequence ID" value="NZ_BLVO01000013.1"/>
</dbReference>